<evidence type="ECO:0000256" key="5">
    <source>
        <dbReference type="ARBA" id="ARBA00023288"/>
    </source>
</evidence>
<evidence type="ECO:0000256" key="1">
    <source>
        <dbReference type="ARBA" id="ARBA00022475"/>
    </source>
</evidence>
<comment type="caution">
    <text evidence="7">The sequence shown here is derived from an EMBL/GenBank/DDBJ whole genome shotgun (WGS) entry which is preliminary data.</text>
</comment>
<proteinExistence type="predicted"/>
<evidence type="ECO:0000313" key="8">
    <source>
        <dbReference type="Proteomes" id="UP000250369"/>
    </source>
</evidence>
<evidence type="ECO:0000256" key="3">
    <source>
        <dbReference type="ARBA" id="ARBA00023136"/>
    </source>
</evidence>
<dbReference type="PANTHER" id="PTHR43649:SF33">
    <property type="entry name" value="POLYGALACTURONAN_RHAMNOGALACTURONAN-BINDING PROTEIN YTCQ"/>
    <property type="match status" value="1"/>
</dbReference>
<dbReference type="AlphaFoldDB" id="A0A329M974"/>
<evidence type="ECO:0000313" key="7">
    <source>
        <dbReference type="EMBL" id="RAV16464.1"/>
    </source>
</evidence>
<dbReference type="Proteomes" id="UP000250369">
    <property type="component" value="Unassembled WGS sequence"/>
</dbReference>
<evidence type="ECO:0000256" key="6">
    <source>
        <dbReference type="SAM" id="MobiDB-lite"/>
    </source>
</evidence>
<evidence type="ECO:0000256" key="2">
    <source>
        <dbReference type="ARBA" id="ARBA00022729"/>
    </source>
</evidence>
<dbReference type="Gene3D" id="3.40.190.10">
    <property type="entry name" value="Periplasmic binding protein-like II"/>
    <property type="match status" value="2"/>
</dbReference>
<accession>A0A329M974</accession>
<dbReference type="OrthoDB" id="9787283at2"/>
<evidence type="ECO:0000256" key="4">
    <source>
        <dbReference type="ARBA" id="ARBA00023139"/>
    </source>
</evidence>
<dbReference type="InterPro" id="IPR006059">
    <property type="entry name" value="SBP"/>
</dbReference>
<keyword evidence="3" id="KW-0472">Membrane</keyword>
<keyword evidence="4" id="KW-0564">Palmitate</keyword>
<keyword evidence="1" id="KW-1003">Cell membrane</keyword>
<feature type="region of interest" description="Disordered" evidence="6">
    <location>
        <begin position="8"/>
        <end position="29"/>
    </location>
</feature>
<keyword evidence="8" id="KW-1185">Reference proteome</keyword>
<name>A0A329M974_9BACL</name>
<sequence>MVFTLAAACGKKENGASPEPGQSQAAEKPSKLVFMTTGDVAAGSLKGNDRIIAEINKRLGIELELKIVPEASYDKINVAMATGDYPDVLTINYPTNSLSQWINEGIVIPINDYLNSMPTVKSKLESSLSWTAVNGKYYGYPFIEQERSNVNLVYRADWLDKLGLKPPQTLDEFYEALKAVATKDPDGNGKNDTYGLTSAKNGAVVPTFDFIFYAYGLQNGDWALDEKGSVIPKFEHPSFKKGMTFLKKLWDEKLIEPEYMLNDTQMKEQKFYQSKVGFMDASLFRHVNRIETSLQKLNPNGKLGFAAPPAGPEGTRGMSAAPKTGLFTAITKGSKNPEKAAKFIEFMLSKEGRDLLQLGIEGVHYTKDGDKIVYNEEERAKDSFASGGWAHPLAWGSVVWPLTENYLPQTEPQADRAKDSVRLASENMKPNLVKLRTPAEIEFSGVVNELYYQYFTNMMIGKLDIDTGVAELGKKWREQGGSKILEEVNQAFKDKK</sequence>
<gene>
    <name evidence="7" type="ORF">DQG23_28940</name>
</gene>
<dbReference type="EMBL" id="QMFB01000021">
    <property type="protein sequence ID" value="RAV16464.1"/>
    <property type="molecule type" value="Genomic_DNA"/>
</dbReference>
<dbReference type="PANTHER" id="PTHR43649">
    <property type="entry name" value="ARABINOSE-BINDING PROTEIN-RELATED"/>
    <property type="match status" value="1"/>
</dbReference>
<reference evidence="7 8" key="1">
    <citation type="journal article" date="2009" name="Int. J. Syst. Evol. Microbiol.">
        <title>Paenibacillus contaminans sp. nov., isolated from a contaminated laboratory plate.</title>
        <authorList>
            <person name="Chou J.H."/>
            <person name="Lee J.H."/>
            <person name="Lin M.C."/>
            <person name="Chang P.S."/>
            <person name="Arun A.B."/>
            <person name="Young C.C."/>
            <person name="Chen W.M."/>
        </authorList>
    </citation>
    <scope>NUCLEOTIDE SEQUENCE [LARGE SCALE GENOMIC DNA]</scope>
    <source>
        <strain evidence="7 8">CKOBP-6</strain>
    </source>
</reference>
<keyword evidence="2" id="KW-0732">Signal</keyword>
<dbReference type="InterPro" id="IPR050490">
    <property type="entry name" value="Bact_solute-bd_prot1"/>
</dbReference>
<organism evidence="7 8">
    <name type="scientific">Paenibacillus contaminans</name>
    <dbReference type="NCBI Taxonomy" id="450362"/>
    <lineage>
        <taxon>Bacteria</taxon>
        <taxon>Bacillati</taxon>
        <taxon>Bacillota</taxon>
        <taxon>Bacilli</taxon>
        <taxon>Bacillales</taxon>
        <taxon>Paenibacillaceae</taxon>
        <taxon>Paenibacillus</taxon>
    </lineage>
</organism>
<dbReference type="Pfam" id="PF01547">
    <property type="entry name" value="SBP_bac_1"/>
    <property type="match status" value="1"/>
</dbReference>
<keyword evidence="5" id="KW-0449">Lipoprotein</keyword>
<protein>
    <submittedName>
        <fullName evidence="7">ABC transporter substrate-binding protein</fullName>
    </submittedName>
</protein>
<dbReference type="SUPFAM" id="SSF53850">
    <property type="entry name" value="Periplasmic binding protein-like II"/>
    <property type="match status" value="1"/>
</dbReference>